<dbReference type="RefSeq" id="XP_049135764.1">
    <property type="nucleotide sequence ID" value="XM_049279807.1"/>
</dbReference>
<dbReference type="AlphaFoldDB" id="A0A9Q8SBP2"/>
<evidence type="ECO:0000313" key="2">
    <source>
        <dbReference type="Proteomes" id="UP000830671"/>
    </source>
</evidence>
<proteinExistence type="predicted"/>
<dbReference type="KEGG" id="clup:CLUP02_00760"/>
<dbReference type="GeneID" id="73334817"/>
<evidence type="ECO:0000313" key="1">
    <source>
        <dbReference type="EMBL" id="UQC74113.1"/>
    </source>
</evidence>
<accession>A0A9Q8SBP2</accession>
<dbReference type="EMBL" id="CP019471">
    <property type="protein sequence ID" value="UQC74113.1"/>
    <property type="molecule type" value="Genomic_DNA"/>
</dbReference>
<organism evidence="1 2">
    <name type="scientific">Colletotrichum lupini</name>
    <dbReference type="NCBI Taxonomy" id="145971"/>
    <lineage>
        <taxon>Eukaryota</taxon>
        <taxon>Fungi</taxon>
        <taxon>Dikarya</taxon>
        <taxon>Ascomycota</taxon>
        <taxon>Pezizomycotina</taxon>
        <taxon>Sordariomycetes</taxon>
        <taxon>Hypocreomycetidae</taxon>
        <taxon>Glomerellales</taxon>
        <taxon>Glomerellaceae</taxon>
        <taxon>Colletotrichum</taxon>
        <taxon>Colletotrichum acutatum species complex</taxon>
    </lineage>
</organism>
<gene>
    <name evidence="1" type="ORF">CLUP02_00760</name>
</gene>
<sequence>MVLSEDESQFFLINSLIDDVNLHTPLTSLSDFDINQILSHSSSSR</sequence>
<keyword evidence="2" id="KW-1185">Reference proteome</keyword>
<reference evidence="1" key="1">
    <citation type="journal article" date="2021" name="Mol. Plant Microbe Interact.">
        <title>Complete Genome Sequence of the Plant-Pathogenic Fungus Colletotrichum lupini.</title>
        <authorList>
            <person name="Baroncelli R."/>
            <person name="Pensec F."/>
            <person name="Da Lio D."/>
            <person name="Boufleur T."/>
            <person name="Vicente I."/>
            <person name="Sarrocco S."/>
            <person name="Picot A."/>
            <person name="Baraldi E."/>
            <person name="Sukno S."/>
            <person name="Thon M."/>
            <person name="Le Floch G."/>
        </authorList>
    </citation>
    <scope>NUCLEOTIDE SEQUENCE</scope>
    <source>
        <strain evidence="1">IMI 504893</strain>
    </source>
</reference>
<dbReference type="Proteomes" id="UP000830671">
    <property type="component" value="Chromosome 1"/>
</dbReference>
<name>A0A9Q8SBP2_9PEZI</name>
<protein>
    <submittedName>
        <fullName evidence="1">Uncharacterized protein</fullName>
    </submittedName>
</protein>